<dbReference type="InterPro" id="IPR018060">
    <property type="entry name" value="HTH_AraC"/>
</dbReference>
<proteinExistence type="predicted"/>
<organism evidence="5 6">
    <name type="scientific">Acinetobacter seifertii</name>
    <dbReference type="NCBI Taxonomy" id="1530123"/>
    <lineage>
        <taxon>Bacteria</taxon>
        <taxon>Pseudomonadati</taxon>
        <taxon>Pseudomonadota</taxon>
        <taxon>Gammaproteobacteria</taxon>
        <taxon>Moraxellales</taxon>
        <taxon>Moraxellaceae</taxon>
        <taxon>Acinetobacter</taxon>
        <taxon>Acinetobacter calcoaceticus/baumannii complex</taxon>
    </lineage>
</organism>
<gene>
    <name evidence="5" type="ORF">I6L30_04245</name>
</gene>
<keyword evidence="6" id="KW-1185">Reference proteome</keyword>
<dbReference type="InterPro" id="IPR002818">
    <property type="entry name" value="DJ-1/PfpI"/>
</dbReference>
<dbReference type="SMART" id="SM00342">
    <property type="entry name" value="HTH_ARAC"/>
    <property type="match status" value="1"/>
</dbReference>
<dbReference type="InterPro" id="IPR018062">
    <property type="entry name" value="HTH_AraC-typ_CS"/>
</dbReference>
<feature type="domain" description="HTH araC/xylS-type" evidence="4">
    <location>
        <begin position="218"/>
        <end position="316"/>
    </location>
</feature>
<dbReference type="InterPro" id="IPR052158">
    <property type="entry name" value="INH-QAR"/>
</dbReference>
<dbReference type="PROSITE" id="PS00041">
    <property type="entry name" value="HTH_ARAC_FAMILY_1"/>
    <property type="match status" value="2"/>
</dbReference>
<dbReference type="Pfam" id="PF01965">
    <property type="entry name" value="DJ-1_PfpI"/>
    <property type="match status" value="1"/>
</dbReference>
<dbReference type="PANTHER" id="PTHR43130">
    <property type="entry name" value="ARAC-FAMILY TRANSCRIPTIONAL REGULATOR"/>
    <property type="match status" value="1"/>
</dbReference>
<dbReference type="EMBL" id="CP077365">
    <property type="protein sequence ID" value="QXB47225.1"/>
    <property type="molecule type" value="Genomic_DNA"/>
</dbReference>
<keyword evidence="3" id="KW-0804">Transcription</keyword>
<reference evidence="5 6" key="1">
    <citation type="submission" date="2021-06" db="EMBL/GenBank/DDBJ databases">
        <title>FDA dAtabase for Regulatory Grade micrObial Sequences (FDA-ARGOS): Supporting development and validation of Infectious Disease Dx tests.</title>
        <authorList>
            <person name="Sproer C."/>
            <person name="Gronow S."/>
            <person name="Severitt S."/>
            <person name="Schroder I."/>
            <person name="Tallon L."/>
            <person name="Sadzewicz L."/>
            <person name="Zhao X."/>
            <person name="Boylan J."/>
            <person name="Ott S."/>
            <person name="Bowen H."/>
            <person name="Vavikolanu K."/>
            <person name="Mehta A."/>
            <person name="Aluvathingal J."/>
            <person name="Nadendla S."/>
            <person name="Lowell S."/>
            <person name="Myers T."/>
            <person name="Yan Y."/>
        </authorList>
    </citation>
    <scope>NUCLEOTIDE SEQUENCE [LARGE SCALE GENOMIC DNA]</scope>
    <source>
        <strain evidence="5 6">FDAARGOS 1400</strain>
    </source>
</reference>
<dbReference type="Pfam" id="PF12833">
    <property type="entry name" value="HTH_18"/>
    <property type="match status" value="1"/>
</dbReference>
<dbReference type="PANTHER" id="PTHR43130:SF3">
    <property type="entry name" value="HTH-TYPE TRANSCRIPTIONAL REGULATOR RV1931C"/>
    <property type="match status" value="1"/>
</dbReference>
<evidence type="ECO:0000256" key="1">
    <source>
        <dbReference type="ARBA" id="ARBA00023015"/>
    </source>
</evidence>
<evidence type="ECO:0000313" key="5">
    <source>
        <dbReference type="EMBL" id="QXB47225.1"/>
    </source>
</evidence>
<evidence type="ECO:0000259" key="4">
    <source>
        <dbReference type="PROSITE" id="PS01124"/>
    </source>
</evidence>
<dbReference type="CDD" id="cd03137">
    <property type="entry name" value="GATase1_AraC_1"/>
    <property type="match status" value="1"/>
</dbReference>
<dbReference type="Proteomes" id="UP000683517">
    <property type="component" value="Chromosome"/>
</dbReference>
<keyword evidence="2" id="KW-0238">DNA-binding</keyword>
<name>A0ABX8L5A5_9GAMM</name>
<evidence type="ECO:0000256" key="2">
    <source>
        <dbReference type="ARBA" id="ARBA00023125"/>
    </source>
</evidence>
<evidence type="ECO:0000256" key="3">
    <source>
        <dbReference type="ARBA" id="ARBA00023163"/>
    </source>
</evidence>
<dbReference type="PROSITE" id="PS01124">
    <property type="entry name" value="HTH_ARAC_FAMILY_2"/>
    <property type="match status" value="1"/>
</dbReference>
<sequence>MNSKTIAILGLPDSQLLDIAGPLDVFSEANRQYKRDFYKTFLITPTKDDIQTSCGIRLVSDYCIYDQLPEIDTLLVAGSPSMPDLKPNSHLTDWLTRTCQKVNRYGSICTGTFLLAETHLLEGKQATTHWSVAEKLQEKHPNIQVNSDSFCIQDNNLYTSAGVTSGIDLALLLVEQDLGRDLARDTAMHLVTVFKRHGTQRQFSDQIGITPHGMNVLNDLKVWVSSNLSEEITVKTLADKIGITTRHLSRIFSEEIGLTPAKWLQQIRLQHATKLLREKPILIKQVIAECGLKNEQALRKIFIKNLGITPAQYKKYININFNIIYKPILKSAFFTLYKNKILQLK</sequence>
<dbReference type="RefSeq" id="WP_216985369.1">
    <property type="nucleotide sequence ID" value="NZ_CP077365.1"/>
</dbReference>
<evidence type="ECO:0000313" key="6">
    <source>
        <dbReference type="Proteomes" id="UP000683517"/>
    </source>
</evidence>
<protein>
    <submittedName>
        <fullName evidence="5">DJ-1/PfpI family protein</fullName>
    </submittedName>
</protein>
<accession>A0ABX8L5A5</accession>
<keyword evidence="1" id="KW-0805">Transcription regulation</keyword>